<name>A0ABT9B7D5_9BACT</name>
<keyword evidence="2" id="KW-1185">Reference proteome</keyword>
<reference evidence="1" key="1">
    <citation type="submission" date="2023-07" db="EMBL/GenBank/DDBJ databases">
        <authorList>
            <person name="Kim M.K."/>
        </authorList>
    </citation>
    <scope>NUCLEOTIDE SEQUENCE</scope>
    <source>
        <strain evidence="1">ASUV-10-1</strain>
    </source>
</reference>
<protein>
    <submittedName>
        <fullName evidence="1">Uncharacterized protein</fullName>
    </submittedName>
</protein>
<comment type="caution">
    <text evidence="1">The sequence shown here is derived from an EMBL/GenBank/DDBJ whole genome shotgun (WGS) entry which is preliminary data.</text>
</comment>
<sequence>MFDFIQQLFSSKTPASAAGWRAMAFTPAQARRHARWVEQRVYRNWLGPYFKAYHLQKAGIESKRGLRVQLLQESGRQGALFFFDDTIGPGNFRHLYEYLGERVLELGYRRACSDQRTQHQCQHSEKVLKQLFKPQPTDCPQTGCCNQRFGLITIDLVAMNGQPLFIRVASNAVLQPGFTPACSFDELVRAVFDVPLPDAEAEPLAQEYLEQV</sequence>
<evidence type="ECO:0000313" key="2">
    <source>
        <dbReference type="Proteomes" id="UP001176429"/>
    </source>
</evidence>
<dbReference type="Proteomes" id="UP001176429">
    <property type="component" value="Unassembled WGS sequence"/>
</dbReference>
<organism evidence="1 2">
    <name type="scientific">Hymenobacter aranciens</name>
    <dbReference type="NCBI Taxonomy" id="3063996"/>
    <lineage>
        <taxon>Bacteria</taxon>
        <taxon>Pseudomonadati</taxon>
        <taxon>Bacteroidota</taxon>
        <taxon>Cytophagia</taxon>
        <taxon>Cytophagales</taxon>
        <taxon>Hymenobacteraceae</taxon>
        <taxon>Hymenobacter</taxon>
    </lineage>
</organism>
<dbReference type="RefSeq" id="WP_305004881.1">
    <property type="nucleotide sequence ID" value="NZ_JAUQSY010000002.1"/>
</dbReference>
<gene>
    <name evidence="1" type="ORF">Q5H93_02380</name>
</gene>
<proteinExistence type="predicted"/>
<dbReference type="EMBL" id="JAUQSY010000002">
    <property type="protein sequence ID" value="MDO7873563.1"/>
    <property type="molecule type" value="Genomic_DNA"/>
</dbReference>
<evidence type="ECO:0000313" key="1">
    <source>
        <dbReference type="EMBL" id="MDO7873563.1"/>
    </source>
</evidence>
<accession>A0ABT9B7D5</accession>